<organism evidence="1">
    <name type="scientific">Schistosoma haematobium</name>
    <name type="common">Blood fluke</name>
    <dbReference type="NCBI Taxonomy" id="6185"/>
    <lineage>
        <taxon>Eukaryota</taxon>
        <taxon>Metazoa</taxon>
        <taxon>Spiralia</taxon>
        <taxon>Lophotrochozoa</taxon>
        <taxon>Platyhelminthes</taxon>
        <taxon>Trematoda</taxon>
        <taxon>Digenea</taxon>
        <taxon>Strigeidida</taxon>
        <taxon>Schistosomatoidea</taxon>
        <taxon>Schistosomatidae</taxon>
        <taxon>Schistosoma</taxon>
    </lineage>
</organism>
<reference evidence="1" key="1">
    <citation type="journal article" date="2012" name="Nat. Genet.">
        <title>Whole-genome sequence of Schistosoma haematobium.</title>
        <authorList>
            <person name="Young N.D."/>
            <person name="Jex A.R."/>
            <person name="Li B."/>
            <person name="Liu S."/>
            <person name="Yang L."/>
            <person name="Xiong Z."/>
            <person name="Li Y."/>
            <person name="Cantacessi C."/>
            <person name="Hall R.S."/>
            <person name="Xu X."/>
            <person name="Chen F."/>
            <person name="Wu X."/>
            <person name="Zerlotini A."/>
            <person name="Oliveira G."/>
            <person name="Hofmann A."/>
            <person name="Zhang G."/>
            <person name="Fang X."/>
            <person name="Kang Y."/>
            <person name="Campbell B.E."/>
            <person name="Loukas A."/>
            <person name="Ranganathan S."/>
            <person name="Rollinson D."/>
            <person name="Rinaldi G."/>
            <person name="Brindley P.J."/>
            <person name="Yang H."/>
            <person name="Wang J."/>
            <person name="Wang J."/>
            <person name="Gasser R.B."/>
        </authorList>
    </citation>
    <scope>NUCLEOTIDE SEQUENCE [LARGE SCALE GENOMIC DNA]</scope>
</reference>
<proteinExistence type="predicted"/>
<accession>A0A095A4R2</accession>
<dbReference type="AlphaFoldDB" id="A0A095A4R2"/>
<gene>
    <name evidence="1" type="ORF">MS3_10910</name>
</gene>
<dbReference type="EMBL" id="KL252713">
    <property type="protein sequence ID" value="KGB42265.1"/>
    <property type="molecule type" value="Genomic_DNA"/>
</dbReference>
<protein>
    <submittedName>
        <fullName evidence="1">Uncharacterized protein</fullName>
    </submittedName>
</protein>
<sequence>MHGKCNNANEILALDHGEMQSDAPTNVRQVKLDAFSCHGSNVSLVNTKGTNPPIHQTLNKAYPPKENVIKIVGFNPVSFCTKLFVVINAISIYGSVLLC</sequence>
<evidence type="ECO:0000313" key="1">
    <source>
        <dbReference type="EMBL" id="KGB42265.1"/>
    </source>
</evidence>
<name>A0A095A4R2_SCHHA</name>